<dbReference type="InterPro" id="IPR043504">
    <property type="entry name" value="Peptidase_S1_PA_chymotrypsin"/>
</dbReference>
<proteinExistence type="predicted"/>
<dbReference type="InterPro" id="IPR026444">
    <property type="entry name" value="Secre_tail"/>
</dbReference>
<accession>A0A6L3K436</accession>
<sequence length="893" mass="101492">MNRKTYYIVFGIQLFILLLSNIEICTSQVSYGGKPRHANMLKNSTFSVENIVFVEDLSVNKIREEVNGLPDYCPDCKSKFIYGKEIDLGISYFEKADSIKVSDGTLWILNIRSEYANGYQFIFDKFYIPMGCNLFIYNDAKDMILGSFTQRNNRKDGTFLTQYINGNSVFLEFFQPSECKEKATMNLSEVVYIYEDCFNRKGPFSQEGSGSCNINTICYQNLFIDIEVKSTAMILERTNGRYWGVCSGVLINKTNNYVSTDRPFFLTANHCYEIGAGKYSDTKDWLILFRHESLYCNSDGGELPYNTTKSVLGATIVSRNSGSKESDWLLLQLHNTLSEFGNYDIAFAGIAKGEEDALGSENYICIHHPNGDVKKISTTQNITSARWDGHIREEHWKVQWIEGVTAEGSSGSPLFNSAHQIVGILHGGKSYCEPTYDEYNKFIGDSNSPDLFGKISVSFDHGVFRNFLGFEDIYPFVPNLDSNIDLEIVEILPNIPTVTDDIYFNAKTISGYGKIDWTCLINKEPNDFGDYNDDAKREVKIIRNGGNSCKIGPIKRTKPGNYKMKLHIIDENNHQNILNYYFAVVESDGIVAAILPDDCFTNQVYEVQRGSRLKFYDRAYLTYSPTPATRYDGIYEIFWTRTVSNKEYPGRSYVANTIVGMEDTRYYNAYRFGDYSVCFDLQTEGEIIIGLNVWGGKMGYLLGQPRNPLNRVTTNYNLRVTKKLKVVDSSTSLNLNNLTYYDQSNRYGDIVLNRGAKVENGKHYDFIAYNKIVMKDGFLVRQGSGLHAKVVPPPPLIICDCDKPVIARFNGIDKLKDYNIKQPNIEKLSTGLMKIRIALDIKKVEIFKIEGSLIKVCNGKKNEIDISDLPSGVYLMVIHTKEGHFSHKFIKTE</sequence>
<feature type="domain" description="Secretion system C-terminal sorting" evidence="1">
    <location>
        <begin position="842"/>
        <end position="890"/>
    </location>
</feature>
<dbReference type="Gene3D" id="2.40.10.10">
    <property type="entry name" value="Trypsin-like serine proteases"/>
    <property type="match status" value="2"/>
</dbReference>
<dbReference type="PANTHER" id="PTHR36234:SF5">
    <property type="entry name" value="LYSYL ENDOPEPTIDASE"/>
    <property type="match status" value="1"/>
</dbReference>
<dbReference type="SUPFAM" id="SSF50494">
    <property type="entry name" value="Trypsin-like serine proteases"/>
    <property type="match status" value="1"/>
</dbReference>
<gene>
    <name evidence="2" type="ORF">F2Y87_08275</name>
</gene>
<dbReference type="Pfam" id="PF18962">
    <property type="entry name" value="Por_Secre_tail"/>
    <property type="match status" value="1"/>
</dbReference>
<dbReference type="EMBL" id="VVYX01000008">
    <property type="protein sequence ID" value="KAA5420354.1"/>
    <property type="molecule type" value="Genomic_DNA"/>
</dbReference>
<comment type="caution">
    <text evidence="2">The sequence shown here is derived from an EMBL/GenBank/DDBJ whole genome shotgun (WGS) entry which is preliminary data.</text>
</comment>
<protein>
    <submittedName>
        <fullName evidence="2">T9SS type A sorting domain-containing protein</fullName>
    </submittedName>
</protein>
<dbReference type="InterPro" id="IPR009003">
    <property type="entry name" value="Peptidase_S1_PA"/>
</dbReference>
<organism evidence="2 3">
    <name type="scientific">Bacteroides cellulosilyticus</name>
    <dbReference type="NCBI Taxonomy" id="246787"/>
    <lineage>
        <taxon>Bacteria</taxon>
        <taxon>Pseudomonadati</taxon>
        <taxon>Bacteroidota</taxon>
        <taxon>Bacteroidia</taxon>
        <taxon>Bacteroidales</taxon>
        <taxon>Bacteroidaceae</taxon>
        <taxon>Bacteroides</taxon>
    </lineage>
</organism>
<evidence type="ECO:0000313" key="3">
    <source>
        <dbReference type="Proteomes" id="UP000482653"/>
    </source>
</evidence>
<evidence type="ECO:0000259" key="1">
    <source>
        <dbReference type="Pfam" id="PF18962"/>
    </source>
</evidence>
<dbReference type="RefSeq" id="WP_149946478.1">
    <property type="nucleotide sequence ID" value="NZ_CAXSKE010000025.1"/>
</dbReference>
<dbReference type="PANTHER" id="PTHR36234">
    <property type="entry name" value="LYSYL ENDOPEPTIDASE"/>
    <property type="match status" value="1"/>
</dbReference>
<dbReference type="Pfam" id="PF13365">
    <property type="entry name" value="Trypsin_2"/>
    <property type="match status" value="1"/>
</dbReference>
<reference evidence="2 3" key="1">
    <citation type="journal article" date="2019" name="Nat. Med.">
        <title>A library of human gut bacterial isolates paired with longitudinal multiomics data enables mechanistic microbiome research.</title>
        <authorList>
            <person name="Poyet M."/>
            <person name="Groussin M."/>
            <person name="Gibbons S.M."/>
            <person name="Avila-Pacheco J."/>
            <person name="Jiang X."/>
            <person name="Kearney S.M."/>
            <person name="Perrotta A.R."/>
            <person name="Berdy B."/>
            <person name="Zhao S."/>
            <person name="Lieberman T.D."/>
            <person name="Swanson P.K."/>
            <person name="Smith M."/>
            <person name="Roesemann S."/>
            <person name="Alexander J.E."/>
            <person name="Rich S.A."/>
            <person name="Livny J."/>
            <person name="Vlamakis H."/>
            <person name="Clish C."/>
            <person name="Bullock K."/>
            <person name="Deik A."/>
            <person name="Scott J."/>
            <person name="Pierce K.A."/>
            <person name="Xavier R.J."/>
            <person name="Alm E.J."/>
        </authorList>
    </citation>
    <scope>NUCLEOTIDE SEQUENCE [LARGE SCALE GENOMIC DNA]</scope>
    <source>
        <strain evidence="2 3">BIOML-A8</strain>
    </source>
</reference>
<dbReference type="NCBIfam" id="TIGR04183">
    <property type="entry name" value="Por_Secre_tail"/>
    <property type="match status" value="1"/>
</dbReference>
<dbReference type="AlphaFoldDB" id="A0A6L3K436"/>
<name>A0A6L3K436_9BACE</name>
<dbReference type="Proteomes" id="UP000482653">
    <property type="component" value="Unassembled WGS sequence"/>
</dbReference>
<evidence type="ECO:0000313" key="2">
    <source>
        <dbReference type="EMBL" id="KAA5420354.1"/>
    </source>
</evidence>